<name>X0RKT3_9ZZZZ</name>
<evidence type="ECO:0000256" key="2">
    <source>
        <dbReference type="ARBA" id="ARBA00022844"/>
    </source>
</evidence>
<dbReference type="AlphaFoldDB" id="X0RKT3"/>
<evidence type="ECO:0000259" key="4">
    <source>
        <dbReference type="Pfam" id="PF05065"/>
    </source>
</evidence>
<dbReference type="NCBIfam" id="TIGR01554">
    <property type="entry name" value="major_cap_HK97"/>
    <property type="match status" value="1"/>
</dbReference>
<keyword evidence="2" id="KW-0946">Virion</keyword>
<dbReference type="SUPFAM" id="SSF56563">
    <property type="entry name" value="Major capsid protein gp5"/>
    <property type="match status" value="1"/>
</dbReference>
<sequence length="318" mass="33488">NVALLANTPDRAPLVAIEGDRDRPEPVHSNGVVSRHQPTDPLYRSLHRQKPHFATARTADQDHWNAEWLRAFLNGDIVTQRLAEAKGNEAFTRATAIEGTLNATHDTSLTMTGASVATGAHLLPQSYANVVMIAREAAAVIAPLCTNFQAVGNTLRVPTMGAITADTAAEGASVAAGEPTNASEMLILHKVGARCIVTDELLADSAFNIMQLYGERAGAAIGAAEDTQICTSAGTSPDFTEAIAGGDVTETTSTELVYEDLNLIFFDLGKAYQPNSTWLAGTVVCRLLSNMVDSNGQPTLKLPSQAPGPVTDVASPNA</sequence>
<dbReference type="EMBL" id="BARS01001264">
    <property type="protein sequence ID" value="GAF69424.1"/>
    <property type="molecule type" value="Genomic_DNA"/>
</dbReference>
<dbReference type="InterPro" id="IPR054612">
    <property type="entry name" value="Phage_capsid-like_C"/>
</dbReference>
<accession>X0RKT3</accession>
<comment type="subcellular location">
    <subcellularLocation>
        <location evidence="1">Virion</location>
    </subcellularLocation>
</comment>
<feature type="non-terminal residue" evidence="5">
    <location>
        <position position="318"/>
    </location>
</feature>
<dbReference type="Pfam" id="PF05065">
    <property type="entry name" value="Phage_capsid"/>
    <property type="match status" value="1"/>
</dbReference>
<protein>
    <recommendedName>
        <fullName evidence="4">Phage capsid-like C-terminal domain-containing protein</fullName>
    </recommendedName>
</protein>
<dbReference type="GO" id="GO:0044423">
    <property type="term" value="C:virion component"/>
    <property type="evidence" value="ECO:0007669"/>
    <property type="project" value="UniProtKB-KW"/>
</dbReference>
<reference evidence="5" key="1">
    <citation type="journal article" date="2014" name="Front. Microbiol.">
        <title>High frequency of phylogenetically diverse reductive dehalogenase-homologous genes in deep subseafloor sedimentary metagenomes.</title>
        <authorList>
            <person name="Kawai M."/>
            <person name="Futagami T."/>
            <person name="Toyoda A."/>
            <person name="Takaki Y."/>
            <person name="Nishi S."/>
            <person name="Hori S."/>
            <person name="Arai W."/>
            <person name="Tsubouchi T."/>
            <person name="Morono Y."/>
            <person name="Uchiyama I."/>
            <person name="Ito T."/>
            <person name="Fujiyama A."/>
            <person name="Inagaki F."/>
            <person name="Takami H."/>
        </authorList>
    </citation>
    <scope>NUCLEOTIDE SEQUENCE</scope>
    <source>
        <strain evidence="5">Expedition CK06-06</strain>
    </source>
</reference>
<feature type="region of interest" description="Disordered" evidence="3">
    <location>
        <begin position="299"/>
        <end position="318"/>
    </location>
</feature>
<feature type="non-terminal residue" evidence="5">
    <location>
        <position position="1"/>
    </location>
</feature>
<comment type="caution">
    <text evidence="5">The sequence shown here is derived from an EMBL/GenBank/DDBJ whole genome shotgun (WGS) entry which is preliminary data.</text>
</comment>
<organism evidence="5">
    <name type="scientific">marine sediment metagenome</name>
    <dbReference type="NCBI Taxonomy" id="412755"/>
    <lineage>
        <taxon>unclassified sequences</taxon>
        <taxon>metagenomes</taxon>
        <taxon>ecological metagenomes</taxon>
    </lineage>
</organism>
<dbReference type="InterPro" id="IPR024455">
    <property type="entry name" value="Phage_capsid"/>
</dbReference>
<feature type="domain" description="Phage capsid-like C-terminal" evidence="4">
    <location>
        <begin position="119"/>
        <end position="305"/>
    </location>
</feature>
<evidence type="ECO:0000313" key="5">
    <source>
        <dbReference type="EMBL" id="GAF69424.1"/>
    </source>
</evidence>
<proteinExistence type="predicted"/>
<gene>
    <name evidence="5" type="ORF">S01H1_02570</name>
</gene>
<evidence type="ECO:0000256" key="3">
    <source>
        <dbReference type="SAM" id="MobiDB-lite"/>
    </source>
</evidence>
<evidence type="ECO:0000256" key="1">
    <source>
        <dbReference type="ARBA" id="ARBA00004328"/>
    </source>
</evidence>